<organism evidence="1">
    <name type="scientific">marine metagenome</name>
    <dbReference type="NCBI Taxonomy" id="408172"/>
    <lineage>
        <taxon>unclassified sequences</taxon>
        <taxon>metagenomes</taxon>
        <taxon>ecological metagenomes</taxon>
    </lineage>
</organism>
<dbReference type="AlphaFoldDB" id="A0A382CB57"/>
<reference evidence="1" key="1">
    <citation type="submission" date="2018-05" db="EMBL/GenBank/DDBJ databases">
        <authorList>
            <person name="Lanie J.A."/>
            <person name="Ng W.-L."/>
            <person name="Kazmierczak K.M."/>
            <person name="Andrzejewski T.M."/>
            <person name="Davidsen T.M."/>
            <person name="Wayne K.J."/>
            <person name="Tettelin H."/>
            <person name="Glass J.I."/>
            <person name="Rusch D."/>
            <person name="Podicherti R."/>
            <person name="Tsui H.-C.T."/>
            <person name="Winkler M.E."/>
        </authorList>
    </citation>
    <scope>NUCLEOTIDE SEQUENCE</scope>
</reference>
<proteinExistence type="predicted"/>
<name>A0A382CB57_9ZZZZ</name>
<dbReference type="EMBL" id="UINC01033689">
    <property type="protein sequence ID" value="SVB23358.1"/>
    <property type="molecule type" value="Genomic_DNA"/>
</dbReference>
<gene>
    <name evidence="1" type="ORF">METZ01_LOCUS176212</name>
</gene>
<feature type="non-terminal residue" evidence="1">
    <location>
        <position position="1"/>
    </location>
</feature>
<sequence length="656" mass="74278">NGYVYHWETFGDIPLVTWLDIKDWFGFEEPAGTKSQKTHSSPRVEIPYWGKYKGDLRSLDLVTVFKKLNLGCELQDADEDKFAVECPWRGEHSDTDQAWTASDTSAVIWCAKNNYPTFKCLHAHCEERSLEQLLAYAELRGVKIDDHCSEMRVWIAGRPSGDGGTPRVVLPSLGKTDSEFANEIGDVLAPKNCWFNYGEQVVTVRVIRLGDVYECFGFYPITSVEAGTNLEQYLQTGRLKRDGAGDEVFVPHSLRREAASYLLSALQLLERLPKVTRFLDTPLPILKDNKIVYPKPGYNADLKCYINPQSPVLSEIGFDDGLRLIEELLDDFCFADDQAKTNAVAKLVSPYCRGLMGWSARMPLWVFEANRERSGKDYLCELIHIVHEGRSSSHPAFENDAELRKKITSALLAGARRMHFGNIRGHVASKALEQAITSKYWEDRILGGNQNQTFPNELEFSMSANFGTTWTADLEHRMISIELFLARENPNDRRFWHPNLHQWAKERRAEILSTLAAFVGRWDTAGRPGGSAPFASFPEWARVVGGIMEACNLGTPHQPSNHGKMAGGDETTEDMKTLYRAAHEQFGSEWASKKQLYELTEQLELFSWWDLDDRKGQTSFGRAINRFNGRHLGGIVLEAGGAKNNRRYRFSLVNNA</sequence>
<feature type="non-terminal residue" evidence="1">
    <location>
        <position position="656"/>
    </location>
</feature>
<accession>A0A382CB57</accession>
<evidence type="ECO:0000313" key="1">
    <source>
        <dbReference type="EMBL" id="SVB23358.1"/>
    </source>
</evidence>
<protein>
    <submittedName>
        <fullName evidence="1">Uncharacterized protein</fullName>
    </submittedName>
</protein>